<comment type="caution">
    <text evidence="1">The sequence shown here is derived from an EMBL/GenBank/DDBJ whole genome shotgun (WGS) entry which is preliminary data.</text>
</comment>
<gene>
    <name evidence="1" type="ORF">EV669_10765</name>
</gene>
<organism evidence="1 2">
    <name type="scientific">Gulbenkiania mobilis</name>
    <dbReference type="NCBI Taxonomy" id="397457"/>
    <lineage>
        <taxon>Bacteria</taxon>
        <taxon>Pseudomonadati</taxon>
        <taxon>Pseudomonadota</taxon>
        <taxon>Betaproteobacteria</taxon>
        <taxon>Neisseriales</taxon>
        <taxon>Chromobacteriaceae</taxon>
        <taxon>Gulbenkiania</taxon>
    </lineage>
</organism>
<reference evidence="1 2" key="1">
    <citation type="submission" date="2019-03" db="EMBL/GenBank/DDBJ databases">
        <title>Genomic Encyclopedia of Type Strains, Phase IV (KMG-IV): sequencing the most valuable type-strain genomes for metagenomic binning, comparative biology and taxonomic classification.</title>
        <authorList>
            <person name="Goeker M."/>
        </authorList>
    </citation>
    <scope>NUCLEOTIDE SEQUENCE [LARGE SCALE GENOMIC DNA]</scope>
    <source>
        <strain evidence="1 2">DSM 18507</strain>
    </source>
</reference>
<proteinExistence type="predicted"/>
<sequence length="58" mass="6356">MLASLIEADCRSRLGSPGTREKDLLPLDLSVSLTAKCLRLSGLSANLALLKRLFRFHS</sequence>
<name>A0ABY2CY59_GULMO</name>
<keyword evidence="2" id="KW-1185">Reference proteome</keyword>
<evidence type="ECO:0000313" key="2">
    <source>
        <dbReference type="Proteomes" id="UP000294801"/>
    </source>
</evidence>
<protein>
    <submittedName>
        <fullName evidence="1">Uncharacterized protein</fullName>
    </submittedName>
</protein>
<evidence type="ECO:0000313" key="1">
    <source>
        <dbReference type="EMBL" id="TCW30308.1"/>
    </source>
</evidence>
<accession>A0ABY2CY59</accession>
<dbReference type="EMBL" id="SMDA01000007">
    <property type="protein sequence ID" value="TCW30308.1"/>
    <property type="molecule type" value="Genomic_DNA"/>
</dbReference>
<dbReference type="Proteomes" id="UP000294801">
    <property type="component" value="Unassembled WGS sequence"/>
</dbReference>